<keyword evidence="7" id="KW-0812">Transmembrane</keyword>
<dbReference type="GO" id="GO:0005886">
    <property type="term" value="C:plasma membrane"/>
    <property type="evidence" value="ECO:0007669"/>
    <property type="project" value="TreeGrafter"/>
</dbReference>
<evidence type="ECO:0000313" key="10">
    <source>
        <dbReference type="EMBL" id="KAE8719510.1"/>
    </source>
</evidence>
<dbReference type="PANTHER" id="PTHR27005">
    <property type="entry name" value="WALL-ASSOCIATED RECEPTOR KINASE-LIKE 21"/>
    <property type="match status" value="1"/>
</dbReference>
<protein>
    <recommendedName>
        <fullName evidence="12">Protein kinase domain-containing protein</fullName>
    </recommendedName>
</protein>
<organism evidence="10 11">
    <name type="scientific">Hibiscus syriacus</name>
    <name type="common">Rose of Sharon</name>
    <dbReference type="NCBI Taxonomy" id="106335"/>
    <lineage>
        <taxon>Eukaryota</taxon>
        <taxon>Viridiplantae</taxon>
        <taxon>Streptophyta</taxon>
        <taxon>Embryophyta</taxon>
        <taxon>Tracheophyta</taxon>
        <taxon>Spermatophyta</taxon>
        <taxon>Magnoliopsida</taxon>
        <taxon>eudicotyledons</taxon>
        <taxon>Gunneridae</taxon>
        <taxon>Pentapetalae</taxon>
        <taxon>rosids</taxon>
        <taxon>malvids</taxon>
        <taxon>Malvales</taxon>
        <taxon>Malvaceae</taxon>
        <taxon>Malvoideae</taxon>
        <taxon>Hibiscus</taxon>
    </lineage>
</organism>
<dbReference type="AlphaFoldDB" id="A0A6A3BRH0"/>
<keyword evidence="2" id="KW-0067">ATP-binding</keyword>
<dbReference type="Pfam" id="PF07714">
    <property type="entry name" value="PK_Tyr_Ser-Thr"/>
    <property type="match status" value="1"/>
</dbReference>
<name>A0A6A3BRH0_HIBSY</name>
<evidence type="ECO:0000256" key="4">
    <source>
        <dbReference type="ARBA" id="ARBA00047951"/>
    </source>
</evidence>
<dbReference type="CDD" id="cd00590">
    <property type="entry name" value="RRM_SF"/>
    <property type="match status" value="1"/>
</dbReference>
<feature type="domain" description="RRM" evidence="9">
    <location>
        <begin position="48"/>
        <end position="110"/>
    </location>
</feature>
<keyword evidence="7" id="KW-0472">Membrane</keyword>
<sequence length="330" mass="38040">MINLKKRKDDNDEETKDINQCSTDTKKQYDDNEQKVKNSFLGTGVQAFSLFMENIPENLNWQGLWQIFGRQWKVVDAFIANKRNRGGKKFGFVRFKTKIDAERAIERLNSCCTGIAWIFLLLVIWLMYKVLKGRNAIKLKQKYFKKNGGCCLENEVPLLVFEFIPNGTLYDIIHHQNDEFPLTWEMRLRIAIDIANALFYLHSGASVPINHRDIKSSNILLDDKYRAKENSLFDILDSIVLNDGPEKEIIAVETSKKMLESRWKEKTHHETSSNGVGADTSIGRINVIEQSGDEESEVDEIMESWDDVPSCSTTRSIRTDIVTLPLNYSF</sequence>
<proteinExistence type="predicted"/>
<evidence type="ECO:0000259" key="8">
    <source>
        <dbReference type="PROSITE" id="PS50011"/>
    </source>
</evidence>
<dbReference type="InterPro" id="IPR000504">
    <property type="entry name" value="RRM_dom"/>
</dbReference>
<evidence type="ECO:0000256" key="2">
    <source>
        <dbReference type="ARBA" id="ARBA00022840"/>
    </source>
</evidence>
<dbReference type="PROSITE" id="PS50102">
    <property type="entry name" value="RRM"/>
    <property type="match status" value="1"/>
</dbReference>
<evidence type="ECO:0000313" key="11">
    <source>
        <dbReference type="Proteomes" id="UP000436088"/>
    </source>
</evidence>
<keyword evidence="5" id="KW-0694">RNA-binding</keyword>
<keyword evidence="11" id="KW-1185">Reference proteome</keyword>
<dbReference type="InterPro" id="IPR045274">
    <property type="entry name" value="WAK-like"/>
</dbReference>
<evidence type="ECO:0000256" key="5">
    <source>
        <dbReference type="PROSITE-ProRule" id="PRU00176"/>
    </source>
</evidence>
<comment type="catalytic activity">
    <reaction evidence="3">
        <text>L-seryl-[protein] + ATP = O-phospho-L-seryl-[protein] + ADP + H(+)</text>
        <dbReference type="Rhea" id="RHEA:17989"/>
        <dbReference type="Rhea" id="RHEA-COMP:9863"/>
        <dbReference type="Rhea" id="RHEA-COMP:11604"/>
        <dbReference type="ChEBI" id="CHEBI:15378"/>
        <dbReference type="ChEBI" id="CHEBI:29999"/>
        <dbReference type="ChEBI" id="CHEBI:30616"/>
        <dbReference type="ChEBI" id="CHEBI:83421"/>
        <dbReference type="ChEBI" id="CHEBI:456216"/>
    </reaction>
</comment>
<feature type="region of interest" description="Disordered" evidence="6">
    <location>
        <begin position="1"/>
        <end position="29"/>
    </location>
</feature>
<evidence type="ECO:0008006" key="12">
    <source>
        <dbReference type="Google" id="ProtNLM"/>
    </source>
</evidence>
<feature type="domain" description="Protein kinase" evidence="8">
    <location>
        <begin position="79"/>
        <end position="330"/>
    </location>
</feature>
<dbReference type="SMART" id="SM00360">
    <property type="entry name" value="RRM"/>
    <property type="match status" value="1"/>
</dbReference>
<evidence type="ECO:0000256" key="1">
    <source>
        <dbReference type="ARBA" id="ARBA00022741"/>
    </source>
</evidence>
<dbReference type="InterPro" id="IPR011009">
    <property type="entry name" value="Kinase-like_dom_sf"/>
</dbReference>
<dbReference type="InterPro" id="IPR001245">
    <property type="entry name" value="Ser-Thr/Tyr_kinase_cat_dom"/>
</dbReference>
<keyword evidence="7" id="KW-1133">Transmembrane helix</keyword>
<dbReference type="SUPFAM" id="SSF56112">
    <property type="entry name" value="Protein kinase-like (PK-like)"/>
    <property type="match status" value="1"/>
</dbReference>
<dbReference type="InterPro" id="IPR035979">
    <property type="entry name" value="RBD_domain_sf"/>
</dbReference>
<dbReference type="InterPro" id="IPR000719">
    <property type="entry name" value="Prot_kinase_dom"/>
</dbReference>
<accession>A0A6A3BRH0</accession>
<comment type="caution">
    <text evidence="10">The sequence shown here is derived from an EMBL/GenBank/DDBJ whole genome shotgun (WGS) entry which is preliminary data.</text>
</comment>
<dbReference type="SUPFAM" id="SSF54928">
    <property type="entry name" value="RNA-binding domain, RBD"/>
    <property type="match status" value="1"/>
</dbReference>
<dbReference type="PANTHER" id="PTHR27005:SF432">
    <property type="entry name" value="WALL-ASSOCIATED RECEPTOR KINASE-LIKE 6"/>
    <property type="match status" value="1"/>
</dbReference>
<evidence type="ECO:0000256" key="3">
    <source>
        <dbReference type="ARBA" id="ARBA00047558"/>
    </source>
</evidence>
<reference evidence="10" key="1">
    <citation type="submission" date="2019-09" db="EMBL/GenBank/DDBJ databases">
        <title>Draft genome information of white flower Hibiscus syriacus.</title>
        <authorList>
            <person name="Kim Y.-M."/>
        </authorList>
    </citation>
    <scope>NUCLEOTIDE SEQUENCE [LARGE SCALE GENOMIC DNA]</scope>
    <source>
        <strain evidence="10">YM2019G1</strain>
    </source>
</reference>
<dbReference type="Pfam" id="PF00076">
    <property type="entry name" value="RRM_1"/>
    <property type="match status" value="1"/>
</dbReference>
<dbReference type="GO" id="GO:0005524">
    <property type="term" value="F:ATP binding"/>
    <property type="evidence" value="ECO:0007669"/>
    <property type="project" value="UniProtKB-KW"/>
</dbReference>
<feature type="transmembrane region" description="Helical" evidence="7">
    <location>
        <begin position="108"/>
        <end position="128"/>
    </location>
</feature>
<dbReference type="PROSITE" id="PS00108">
    <property type="entry name" value="PROTEIN_KINASE_ST"/>
    <property type="match status" value="1"/>
</dbReference>
<dbReference type="Proteomes" id="UP000436088">
    <property type="component" value="Unassembled WGS sequence"/>
</dbReference>
<gene>
    <name evidence="10" type="ORF">F3Y22_tig00109951pilonHSYRG00022</name>
</gene>
<dbReference type="GO" id="GO:0007166">
    <property type="term" value="P:cell surface receptor signaling pathway"/>
    <property type="evidence" value="ECO:0007669"/>
    <property type="project" value="InterPro"/>
</dbReference>
<dbReference type="InterPro" id="IPR012677">
    <property type="entry name" value="Nucleotide-bd_a/b_plait_sf"/>
</dbReference>
<keyword evidence="1" id="KW-0547">Nucleotide-binding</keyword>
<dbReference type="GO" id="GO:0003723">
    <property type="term" value="F:RNA binding"/>
    <property type="evidence" value="ECO:0007669"/>
    <property type="project" value="UniProtKB-UniRule"/>
</dbReference>
<dbReference type="Gene3D" id="3.30.70.330">
    <property type="match status" value="1"/>
</dbReference>
<dbReference type="PROSITE" id="PS50011">
    <property type="entry name" value="PROTEIN_KINASE_DOM"/>
    <property type="match status" value="1"/>
</dbReference>
<evidence type="ECO:0000259" key="9">
    <source>
        <dbReference type="PROSITE" id="PS50102"/>
    </source>
</evidence>
<evidence type="ECO:0000256" key="6">
    <source>
        <dbReference type="SAM" id="MobiDB-lite"/>
    </source>
</evidence>
<dbReference type="GO" id="GO:0004674">
    <property type="term" value="F:protein serine/threonine kinase activity"/>
    <property type="evidence" value="ECO:0007669"/>
    <property type="project" value="TreeGrafter"/>
</dbReference>
<dbReference type="Gene3D" id="1.10.510.10">
    <property type="entry name" value="Transferase(Phosphotransferase) domain 1"/>
    <property type="match status" value="1"/>
</dbReference>
<dbReference type="EMBL" id="VEPZ02000787">
    <property type="protein sequence ID" value="KAE8719510.1"/>
    <property type="molecule type" value="Genomic_DNA"/>
</dbReference>
<evidence type="ECO:0000256" key="7">
    <source>
        <dbReference type="SAM" id="Phobius"/>
    </source>
</evidence>
<dbReference type="InterPro" id="IPR008271">
    <property type="entry name" value="Ser/Thr_kinase_AS"/>
</dbReference>
<comment type="catalytic activity">
    <reaction evidence="4">
        <text>L-threonyl-[protein] + ATP = O-phospho-L-threonyl-[protein] + ADP + H(+)</text>
        <dbReference type="Rhea" id="RHEA:46608"/>
        <dbReference type="Rhea" id="RHEA-COMP:11060"/>
        <dbReference type="Rhea" id="RHEA-COMP:11605"/>
        <dbReference type="ChEBI" id="CHEBI:15378"/>
        <dbReference type="ChEBI" id="CHEBI:30013"/>
        <dbReference type="ChEBI" id="CHEBI:30616"/>
        <dbReference type="ChEBI" id="CHEBI:61977"/>
        <dbReference type="ChEBI" id="CHEBI:456216"/>
    </reaction>
</comment>